<evidence type="ECO:0000256" key="1">
    <source>
        <dbReference type="SAM" id="MobiDB-lite"/>
    </source>
</evidence>
<dbReference type="PANTHER" id="PTHR33443:SF27">
    <property type="entry name" value="RPM1 INTERACTING PROTEIN 13"/>
    <property type="match status" value="1"/>
</dbReference>
<comment type="caution">
    <text evidence="2">The sequence shown here is derived from an EMBL/GenBank/DDBJ whole genome shotgun (WGS) entry which is preliminary data.</text>
</comment>
<feature type="compositionally biased region" description="Low complexity" evidence="1">
    <location>
        <begin position="173"/>
        <end position="193"/>
    </location>
</feature>
<feature type="compositionally biased region" description="Polar residues" evidence="1">
    <location>
        <begin position="327"/>
        <end position="350"/>
    </location>
</feature>
<feature type="compositionally biased region" description="Basic residues" evidence="1">
    <location>
        <begin position="29"/>
        <end position="47"/>
    </location>
</feature>
<feature type="region of interest" description="Disordered" evidence="1">
    <location>
        <begin position="167"/>
        <end position="279"/>
    </location>
</feature>
<evidence type="ECO:0000313" key="2">
    <source>
        <dbReference type="EMBL" id="CAA7050113.1"/>
    </source>
</evidence>
<name>A0A6D2KAP9_9BRAS</name>
<accession>A0A6D2KAP9</accession>
<protein>
    <recommendedName>
        <fullName evidence="4">RPM1 interacting protein 13</fullName>
    </recommendedName>
</protein>
<keyword evidence="3" id="KW-1185">Reference proteome</keyword>
<dbReference type="PANTHER" id="PTHR33443">
    <property type="entry name" value="ZGC:112980"/>
    <property type="match status" value="1"/>
</dbReference>
<feature type="compositionally biased region" description="Polar residues" evidence="1">
    <location>
        <begin position="206"/>
        <end position="229"/>
    </location>
</feature>
<dbReference type="EMBL" id="CACVBM020001440">
    <property type="protein sequence ID" value="CAA7050113.1"/>
    <property type="molecule type" value="Genomic_DNA"/>
</dbReference>
<reference evidence="2" key="1">
    <citation type="submission" date="2020-01" db="EMBL/GenBank/DDBJ databases">
        <authorList>
            <person name="Mishra B."/>
        </authorList>
    </citation>
    <scope>NUCLEOTIDE SEQUENCE [LARGE SCALE GENOMIC DNA]</scope>
</reference>
<dbReference type="InterPro" id="IPR053234">
    <property type="entry name" value="RPM1_Interactor"/>
</dbReference>
<sequence length="390" mass="43417">MSHIVYLSSDDDEADKPVDAEGVSDEKKHKSKKRKKTKTTGHRKSNSKVKNEDGDDDDDDCVVLDCDPYQTTEKETTTDTCATDEVLVVGQKGEIACRDFPHPRHACAKYPFNTTPHENFCDMCHCYVCDIRAPCPYWRILFSSMDHCHANSKEQMWKNQRESIRNGETLPRPASSKPQPQQLSQSQSMRSPQNPWYSPAIRPCSVSPNTHTRPGFSTEQSRTAPQNPGLQPRGPAGSYNANRNPQFVSSNPFAATRRPSGAVYPPVPRGGVYPPVPRRRGRIYRASQGNPQGMVTDYISTVPESATKVFARHFNRNMYSGNVQASVVPSATTNPPANQQQQSGRSNSKALSEFEDWLMNDNTPTGPVSPLPGQDNDGATFAFDFESFLK</sequence>
<gene>
    <name evidence="2" type="ORF">MERR_LOCUS37348</name>
</gene>
<proteinExistence type="predicted"/>
<feature type="region of interest" description="Disordered" evidence="1">
    <location>
        <begin position="327"/>
        <end position="378"/>
    </location>
</feature>
<feature type="compositionally biased region" description="Polar residues" evidence="1">
    <location>
        <begin position="239"/>
        <end position="253"/>
    </location>
</feature>
<feature type="region of interest" description="Disordered" evidence="1">
    <location>
        <begin position="1"/>
        <end position="57"/>
    </location>
</feature>
<feature type="compositionally biased region" description="Basic and acidic residues" evidence="1">
    <location>
        <begin position="15"/>
        <end position="28"/>
    </location>
</feature>
<organism evidence="2 3">
    <name type="scientific">Microthlaspi erraticum</name>
    <dbReference type="NCBI Taxonomy" id="1685480"/>
    <lineage>
        <taxon>Eukaryota</taxon>
        <taxon>Viridiplantae</taxon>
        <taxon>Streptophyta</taxon>
        <taxon>Embryophyta</taxon>
        <taxon>Tracheophyta</taxon>
        <taxon>Spermatophyta</taxon>
        <taxon>Magnoliopsida</taxon>
        <taxon>eudicotyledons</taxon>
        <taxon>Gunneridae</taxon>
        <taxon>Pentapetalae</taxon>
        <taxon>rosids</taxon>
        <taxon>malvids</taxon>
        <taxon>Brassicales</taxon>
        <taxon>Brassicaceae</taxon>
        <taxon>Coluteocarpeae</taxon>
        <taxon>Microthlaspi</taxon>
    </lineage>
</organism>
<dbReference type="OrthoDB" id="266020at2759"/>
<evidence type="ECO:0008006" key="4">
    <source>
        <dbReference type="Google" id="ProtNLM"/>
    </source>
</evidence>
<dbReference type="Proteomes" id="UP000467841">
    <property type="component" value="Unassembled WGS sequence"/>
</dbReference>
<evidence type="ECO:0000313" key="3">
    <source>
        <dbReference type="Proteomes" id="UP000467841"/>
    </source>
</evidence>
<dbReference type="AlphaFoldDB" id="A0A6D2KAP9"/>